<dbReference type="Pfam" id="PF00171">
    <property type="entry name" value="Aldedh"/>
    <property type="match status" value="1"/>
</dbReference>
<dbReference type="PANTHER" id="PTHR43353:SF6">
    <property type="entry name" value="CYTOPLASMIC ALDEHYDE DEHYDROGENASE (EUROFUNG)"/>
    <property type="match status" value="1"/>
</dbReference>
<dbReference type="InterPro" id="IPR016162">
    <property type="entry name" value="Ald_DH_N"/>
</dbReference>
<organism evidence="3 4">
    <name type="scientific">Monilinia fructigena</name>
    <dbReference type="NCBI Taxonomy" id="38457"/>
    <lineage>
        <taxon>Eukaryota</taxon>
        <taxon>Fungi</taxon>
        <taxon>Dikarya</taxon>
        <taxon>Ascomycota</taxon>
        <taxon>Pezizomycotina</taxon>
        <taxon>Leotiomycetes</taxon>
        <taxon>Helotiales</taxon>
        <taxon>Sclerotiniaceae</taxon>
        <taxon>Monilinia</taxon>
    </lineage>
</organism>
<dbReference type="Gene3D" id="3.40.309.10">
    <property type="entry name" value="Aldehyde Dehydrogenase, Chain A, domain 2"/>
    <property type="match status" value="2"/>
</dbReference>
<dbReference type="Proteomes" id="UP000249056">
    <property type="component" value="Unassembled WGS sequence"/>
</dbReference>
<dbReference type="CDD" id="cd07105">
    <property type="entry name" value="ALDH_SaliADH"/>
    <property type="match status" value="1"/>
</dbReference>
<dbReference type="GO" id="GO:0009450">
    <property type="term" value="P:gamma-aminobutyric acid catabolic process"/>
    <property type="evidence" value="ECO:0007669"/>
    <property type="project" value="TreeGrafter"/>
</dbReference>
<dbReference type="GO" id="GO:0004777">
    <property type="term" value="F:succinate-semialdehyde dehydrogenase (NAD+) activity"/>
    <property type="evidence" value="ECO:0007669"/>
    <property type="project" value="TreeGrafter"/>
</dbReference>
<proteinExistence type="predicted"/>
<evidence type="ECO:0000313" key="3">
    <source>
        <dbReference type="EMBL" id="RAL68018.1"/>
    </source>
</evidence>
<dbReference type="InterPro" id="IPR016161">
    <property type="entry name" value="Ald_DH/histidinol_DH"/>
</dbReference>
<dbReference type="InterPro" id="IPR016163">
    <property type="entry name" value="Ald_DH_C"/>
</dbReference>
<evidence type="ECO:0000313" key="4">
    <source>
        <dbReference type="Proteomes" id="UP000249056"/>
    </source>
</evidence>
<keyword evidence="4" id="KW-1185">Reference proteome</keyword>
<name>A0A395J790_9HELO</name>
<dbReference type="SUPFAM" id="SSF53720">
    <property type="entry name" value="ALDH-like"/>
    <property type="match status" value="1"/>
</dbReference>
<comment type="caution">
    <text evidence="3">The sequence shown here is derived from an EMBL/GenBank/DDBJ whole genome shotgun (WGS) entry which is preliminary data.</text>
</comment>
<reference evidence="3 4" key="1">
    <citation type="submission" date="2018-06" db="EMBL/GenBank/DDBJ databases">
        <title>Genome Sequence of the Brown Rot Fungal Pathogen Monilinia fructigena.</title>
        <authorList>
            <person name="Landi L."/>
            <person name="De Miccolis Angelini R.M."/>
            <person name="Pollastro S."/>
            <person name="Abate D."/>
            <person name="Faretra F."/>
            <person name="Romanazzi G."/>
        </authorList>
    </citation>
    <scope>NUCLEOTIDE SEQUENCE [LARGE SCALE GENOMIC DNA]</scope>
    <source>
        <strain evidence="3 4">Mfrg269</strain>
    </source>
</reference>
<feature type="domain" description="Aldehyde dehydrogenase" evidence="2">
    <location>
        <begin position="33"/>
        <end position="445"/>
    </location>
</feature>
<dbReference type="AlphaFoldDB" id="A0A395J790"/>
<dbReference type="InterPro" id="IPR050740">
    <property type="entry name" value="Aldehyde_DH_Superfamily"/>
</dbReference>
<dbReference type="EMBL" id="QKRW01000002">
    <property type="protein sequence ID" value="RAL68018.1"/>
    <property type="molecule type" value="Genomic_DNA"/>
</dbReference>
<evidence type="ECO:0000256" key="1">
    <source>
        <dbReference type="ARBA" id="ARBA00023002"/>
    </source>
</evidence>
<dbReference type="Gene3D" id="3.40.605.10">
    <property type="entry name" value="Aldehyde Dehydrogenase, Chain A, domain 1"/>
    <property type="match status" value="2"/>
</dbReference>
<dbReference type="PANTHER" id="PTHR43353">
    <property type="entry name" value="SUCCINATE-SEMIALDEHYDE DEHYDROGENASE, MITOCHONDRIAL"/>
    <property type="match status" value="1"/>
</dbReference>
<keyword evidence="1" id="KW-0560">Oxidoreductase</keyword>
<gene>
    <name evidence="3" type="ORF">DID88_008742</name>
</gene>
<protein>
    <recommendedName>
        <fullName evidence="2">Aldehyde dehydrogenase domain-containing protein</fullName>
    </recommendedName>
</protein>
<sequence length="449" mass="48704">MSPSAIETTSTAGASAKISSKFNDLKKPTQHGATYPRLKKRDIFLRAAEIILEQKAALEETMIQETGSDPIWAGFNTHLAREGLLDVAGRITSIEGSIPTLSEHGRSALIYKEPYGVILGAAPWNAPYILGFRSITYALAAGNCAILKAPEFSPKCSWHICDVLHKAGLPKGVLTFITLSTEDASPRTTQMIESPIIKKINFTGSTRIGRIYGELAGKNLKPVVLELGGKANVIVWEDADLKLAAAECAKGAFLHSGQICMSTERVLVHKNIAAEFETEFAAATAQIFPSLSTLINPHGVIKKRLPNHRLPLKRRLHPPRHGAPPQLQTHHQNVPIILKSVTPSMDIYNQESFGPTVSVIEISTEEEALRIANDTEYGLSAGIFTRDLQRGLRMARAVESGAVHINGQNGTVHDEAGLPHGGVKNSGFGRFGSTGLSEWVRTKTVTFMN</sequence>
<dbReference type="OrthoDB" id="310895at2759"/>
<dbReference type="InterPro" id="IPR015590">
    <property type="entry name" value="Aldehyde_DH_dom"/>
</dbReference>
<evidence type="ECO:0000259" key="2">
    <source>
        <dbReference type="Pfam" id="PF00171"/>
    </source>
</evidence>
<accession>A0A395J790</accession>